<dbReference type="PANTHER" id="PTHR13799:SF14">
    <property type="entry name" value="GTP CYCLOHYDROLASE 1 TYPE 2 HOMOLOG"/>
    <property type="match status" value="1"/>
</dbReference>
<keyword evidence="6" id="KW-1185">Reference proteome</keyword>
<dbReference type="RefSeq" id="WP_209551968.1">
    <property type="nucleotide sequence ID" value="NZ_QFAY01000029.1"/>
</dbReference>
<evidence type="ECO:0000256" key="4">
    <source>
        <dbReference type="ARBA" id="ARBA00022723"/>
    </source>
</evidence>
<dbReference type="NCBIfam" id="TIGR00486">
    <property type="entry name" value="YbgI_SA1388"/>
    <property type="match status" value="1"/>
</dbReference>
<comment type="caution">
    <text evidence="5">The sequence shown here is derived from an EMBL/GenBank/DDBJ whole genome shotgun (WGS) entry which is preliminary data.</text>
</comment>
<evidence type="ECO:0000313" key="5">
    <source>
        <dbReference type="EMBL" id="MBP2621969.1"/>
    </source>
</evidence>
<evidence type="ECO:0000256" key="3">
    <source>
        <dbReference type="ARBA" id="ARBA00022112"/>
    </source>
</evidence>
<dbReference type="Proteomes" id="UP001519349">
    <property type="component" value="Unassembled WGS sequence"/>
</dbReference>
<keyword evidence="4" id="KW-0479">Metal-binding</keyword>
<dbReference type="EMBL" id="QFAY01000029">
    <property type="protein sequence ID" value="MBP2621969.1"/>
    <property type="molecule type" value="Genomic_DNA"/>
</dbReference>
<accession>A0ABS5AZH0</accession>
<evidence type="ECO:0000313" key="6">
    <source>
        <dbReference type="Proteomes" id="UP001519349"/>
    </source>
</evidence>
<dbReference type="Pfam" id="PF01784">
    <property type="entry name" value="DUF34_NIF3"/>
    <property type="match status" value="1"/>
</dbReference>
<proteinExistence type="inferred from homology"/>
<reference evidence="5 6" key="1">
    <citation type="submission" date="2018-05" db="EMBL/GenBank/DDBJ databases">
        <title>Draft genome sequence of Streptococcus panodentis CCUG 70867T.</title>
        <authorList>
            <person name="Salva-Serra F."/>
            <person name="Mendez V."/>
            <person name="Jaen-Luchoro D."/>
            <person name="Gonzales-Siles L."/>
            <person name="Karlsson R."/>
            <person name="Engstrom-Jakobsson H."/>
            <person name="Busquets A."/>
            <person name="Gomila M."/>
            <person name="Pineiro-Iglesias B."/>
            <person name="Bennasar-Figueras A."/>
            <person name="Seeger M."/>
            <person name="Moore E."/>
        </authorList>
    </citation>
    <scope>NUCLEOTIDE SEQUENCE [LARGE SCALE GENOMIC DNA]</scope>
    <source>
        <strain evidence="5 6">CCUG 70867</strain>
    </source>
</reference>
<dbReference type="InterPro" id="IPR036069">
    <property type="entry name" value="DUF34/NIF3_sf"/>
</dbReference>
<sequence length="265" mass="29398">MFASDIIARYEAYCPQELSMEGDISGLQIGTLDKEVDKVLLALDIREQTVAEAIEAGAGLIIVKHAPIFRPLKDLVADRAQNQILLDLIRHDIAVYVSHTNIDVVSDGLNDWFCQLLEIRETEFLSQTAPDQGIGRVGRIEPQTFGAFAAKVKTAFGLDSLRLVAYEAADLERPIERVAVCGGSGQSFYKEALQKGAQVYITGDIYYHTAQEMLTEGLLALDPGHHIEVLFTEKLKEKLEAWKAEEGWQVDIIASQASTNPFRHI</sequence>
<name>A0ABS5AZH0_9STRE</name>
<dbReference type="Gene3D" id="3.40.1390.30">
    <property type="entry name" value="NIF3 (NGG1p interacting factor 3)-like"/>
    <property type="match status" value="2"/>
</dbReference>
<evidence type="ECO:0000256" key="1">
    <source>
        <dbReference type="ARBA" id="ARBA00006964"/>
    </source>
</evidence>
<comment type="similarity">
    <text evidence="1">Belongs to the GTP cyclohydrolase I type 2/NIF3 family.</text>
</comment>
<organism evidence="5 6">
    <name type="scientific">Streptococcus panodentis</name>
    <dbReference type="NCBI Taxonomy" id="1581472"/>
    <lineage>
        <taxon>Bacteria</taxon>
        <taxon>Bacillati</taxon>
        <taxon>Bacillota</taxon>
        <taxon>Bacilli</taxon>
        <taxon>Lactobacillales</taxon>
        <taxon>Streptococcaceae</taxon>
        <taxon>Streptococcus</taxon>
    </lineage>
</organism>
<evidence type="ECO:0000256" key="2">
    <source>
        <dbReference type="ARBA" id="ARBA00011643"/>
    </source>
</evidence>
<gene>
    <name evidence="5" type="ORF">DHL47_11705</name>
</gene>
<comment type="subunit">
    <text evidence="2">Homohexamer.</text>
</comment>
<protein>
    <recommendedName>
        <fullName evidence="3">GTP cyclohydrolase 1 type 2 homolog</fullName>
    </recommendedName>
</protein>
<dbReference type="SUPFAM" id="SSF102705">
    <property type="entry name" value="NIF3 (NGG1p interacting factor 3)-like"/>
    <property type="match status" value="1"/>
</dbReference>
<dbReference type="InterPro" id="IPR002678">
    <property type="entry name" value="DUF34/NIF3"/>
</dbReference>
<dbReference type="PANTHER" id="PTHR13799">
    <property type="entry name" value="NGG1 INTERACTING FACTOR 3"/>
    <property type="match status" value="1"/>
</dbReference>